<dbReference type="InterPro" id="IPR043502">
    <property type="entry name" value="DNA/RNA_pol_sf"/>
</dbReference>
<dbReference type="Proteomes" id="UP000792457">
    <property type="component" value="Unassembled WGS sequence"/>
</dbReference>
<gene>
    <name evidence="1" type="ORF">J437_LFUL002959</name>
</gene>
<dbReference type="EMBL" id="KZ308518">
    <property type="protein sequence ID" value="KAG8230927.1"/>
    <property type="molecule type" value="Genomic_DNA"/>
</dbReference>
<comment type="caution">
    <text evidence="1">The sequence shown here is derived from an EMBL/GenBank/DDBJ whole genome shotgun (WGS) entry which is preliminary data.</text>
</comment>
<protein>
    <recommendedName>
        <fullName evidence="3">Reverse transcriptase</fullName>
    </recommendedName>
</protein>
<dbReference type="OrthoDB" id="425681at2759"/>
<reference evidence="1" key="1">
    <citation type="submission" date="2013-04" db="EMBL/GenBank/DDBJ databases">
        <authorList>
            <person name="Qu J."/>
            <person name="Murali S.C."/>
            <person name="Bandaranaike D."/>
            <person name="Bellair M."/>
            <person name="Blankenburg K."/>
            <person name="Chao H."/>
            <person name="Dinh H."/>
            <person name="Doddapaneni H."/>
            <person name="Downs B."/>
            <person name="Dugan-Rocha S."/>
            <person name="Elkadiri S."/>
            <person name="Gnanaolivu R.D."/>
            <person name="Hernandez B."/>
            <person name="Javaid M."/>
            <person name="Jayaseelan J.C."/>
            <person name="Lee S."/>
            <person name="Li M."/>
            <person name="Ming W."/>
            <person name="Munidasa M."/>
            <person name="Muniz J."/>
            <person name="Nguyen L."/>
            <person name="Ongeri F."/>
            <person name="Osuji N."/>
            <person name="Pu L.-L."/>
            <person name="Puazo M."/>
            <person name="Qu C."/>
            <person name="Quiroz J."/>
            <person name="Raj R."/>
            <person name="Weissenberger G."/>
            <person name="Xin Y."/>
            <person name="Zou X."/>
            <person name="Han Y."/>
            <person name="Richards S."/>
            <person name="Worley K."/>
            <person name="Muzny D."/>
            <person name="Gibbs R."/>
        </authorList>
    </citation>
    <scope>NUCLEOTIDE SEQUENCE</scope>
    <source>
        <strain evidence="1">Sampled in the wild</strain>
    </source>
</reference>
<dbReference type="SUPFAM" id="SSF56672">
    <property type="entry name" value="DNA/RNA polymerases"/>
    <property type="match status" value="1"/>
</dbReference>
<name>A0A8K0K9M2_LADFU</name>
<sequence length="158" mass="18410">MTLCMEENKRVWTKYIEELYDSWADRLRLVLEEESECDQDDKGSEILRFEVARVIHDLREKKALGCDRVPSEALKALGYNAMSRLTSLVSRIYESGIWPEILLKSVLVPLPNKSNAKECKDYRTISSICQFTKAITRLLLQRIEGKIEENMGENQFEF</sequence>
<evidence type="ECO:0008006" key="3">
    <source>
        <dbReference type="Google" id="ProtNLM"/>
    </source>
</evidence>
<dbReference type="GO" id="GO:0071897">
    <property type="term" value="P:DNA biosynthetic process"/>
    <property type="evidence" value="ECO:0007669"/>
    <property type="project" value="UniProtKB-ARBA"/>
</dbReference>
<dbReference type="AlphaFoldDB" id="A0A8K0K9M2"/>
<keyword evidence="2" id="KW-1185">Reference proteome</keyword>
<organism evidence="1 2">
    <name type="scientific">Ladona fulva</name>
    <name type="common">Scarce chaser dragonfly</name>
    <name type="synonym">Libellula fulva</name>
    <dbReference type="NCBI Taxonomy" id="123851"/>
    <lineage>
        <taxon>Eukaryota</taxon>
        <taxon>Metazoa</taxon>
        <taxon>Ecdysozoa</taxon>
        <taxon>Arthropoda</taxon>
        <taxon>Hexapoda</taxon>
        <taxon>Insecta</taxon>
        <taxon>Pterygota</taxon>
        <taxon>Palaeoptera</taxon>
        <taxon>Odonata</taxon>
        <taxon>Epiprocta</taxon>
        <taxon>Anisoptera</taxon>
        <taxon>Libelluloidea</taxon>
        <taxon>Libellulidae</taxon>
        <taxon>Ladona</taxon>
    </lineage>
</organism>
<reference evidence="1" key="2">
    <citation type="submission" date="2017-10" db="EMBL/GenBank/DDBJ databases">
        <title>Ladona fulva Genome sequencing and assembly.</title>
        <authorList>
            <person name="Murali S."/>
            <person name="Richards S."/>
            <person name="Bandaranaike D."/>
            <person name="Bellair M."/>
            <person name="Blankenburg K."/>
            <person name="Chao H."/>
            <person name="Dinh H."/>
            <person name="Doddapaneni H."/>
            <person name="Dugan-Rocha S."/>
            <person name="Elkadiri S."/>
            <person name="Gnanaolivu R."/>
            <person name="Hernandez B."/>
            <person name="Skinner E."/>
            <person name="Javaid M."/>
            <person name="Lee S."/>
            <person name="Li M."/>
            <person name="Ming W."/>
            <person name="Munidasa M."/>
            <person name="Muniz J."/>
            <person name="Nguyen L."/>
            <person name="Hughes D."/>
            <person name="Osuji N."/>
            <person name="Pu L.-L."/>
            <person name="Puazo M."/>
            <person name="Qu C."/>
            <person name="Quiroz J."/>
            <person name="Raj R."/>
            <person name="Weissenberger G."/>
            <person name="Xin Y."/>
            <person name="Zou X."/>
            <person name="Han Y."/>
            <person name="Worley K."/>
            <person name="Muzny D."/>
            <person name="Gibbs R."/>
        </authorList>
    </citation>
    <scope>NUCLEOTIDE SEQUENCE</scope>
    <source>
        <strain evidence="1">Sampled in the wild</strain>
    </source>
</reference>
<evidence type="ECO:0000313" key="1">
    <source>
        <dbReference type="EMBL" id="KAG8230927.1"/>
    </source>
</evidence>
<accession>A0A8K0K9M2</accession>
<evidence type="ECO:0000313" key="2">
    <source>
        <dbReference type="Proteomes" id="UP000792457"/>
    </source>
</evidence>
<proteinExistence type="predicted"/>